<evidence type="ECO:0000256" key="11">
    <source>
        <dbReference type="ARBA" id="ARBA00022840"/>
    </source>
</evidence>
<evidence type="ECO:0000256" key="1">
    <source>
        <dbReference type="ARBA" id="ARBA00004123"/>
    </source>
</evidence>
<evidence type="ECO:0000256" key="12">
    <source>
        <dbReference type="ARBA" id="ARBA00022895"/>
    </source>
</evidence>
<dbReference type="InterPro" id="IPR036465">
    <property type="entry name" value="vWFA_dom_sf"/>
</dbReference>
<dbReference type="Gene3D" id="3.40.50.410">
    <property type="entry name" value="von Willebrand factor, type A domain"/>
    <property type="match status" value="1"/>
</dbReference>
<keyword evidence="10" id="KW-0347">Helicase</keyword>
<evidence type="ECO:0000256" key="14">
    <source>
        <dbReference type="ARBA" id="ARBA00023172"/>
    </source>
</evidence>
<evidence type="ECO:0000256" key="8">
    <source>
        <dbReference type="ARBA" id="ARBA00022763"/>
    </source>
</evidence>
<dbReference type="OMA" id="DIRGFMD"/>
<dbReference type="GO" id="GO:0016787">
    <property type="term" value="F:hydrolase activity"/>
    <property type="evidence" value="ECO:0007669"/>
    <property type="project" value="UniProtKB-KW"/>
</dbReference>
<dbReference type="EC" id="3.6.4.12" evidence="4"/>
<keyword evidence="16" id="KW-0539">Nucleus</keyword>
<dbReference type="PANTHER" id="PTHR12604:SF4">
    <property type="entry name" value="X-RAY REPAIR CROSS-COMPLEMENTING PROTEIN 5"/>
    <property type="match status" value="1"/>
</dbReference>
<dbReference type="SUPFAM" id="SSF100939">
    <property type="entry name" value="SPOC domain-like"/>
    <property type="match status" value="1"/>
</dbReference>
<dbReference type="GO" id="GO:0003678">
    <property type="term" value="F:DNA helicase activity"/>
    <property type="evidence" value="ECO:0007669"/>
    <property type="project" value="UniProtKB-EC"/>
</dbReference>
<dbReference type="GO" id="GO:0003690">
    <property type="term" value="F:double-stranded DNA binding"/>
    <property type="evidence" value="ECO:0007669"/>
    <property type="project" value="TreeGrafter"/>
</dbReference>
<keyword evidence="8" id="KW-0227">DNA damage</keyword>
<evidence type="ECO:0000313" key="20">
    <source>
        <dbReference type="EMBL" id="SCW04556.1"/>
    </source>
</evidence>
<dbReference type="STRING" id="4955.A0A1G4ML97"/>
<keyword evidence="13" id="KW-0238">DNA-binding</keyword>
<name>A0A1G4ML97_LACFM</name>
<evidence type="ECO:0000256" key="9">
    <source>
        <dbReference type="ARBA" id="ARBA00022801"/>
    </source>
</evidence>
<keyword evidence="6" id="KW-0158">Chromosome</keyword>
<keyword evidence="21" id="KW-1185">Reference proteome</keyword>
<dbReference type="Pfam" id="PF02735">
    <property type="entry name" value="Ku"/>
    <property type="match status" value="1"/>
</dbReference>
<dbReference type="GO" id="GO:0043564">
    <property type="term" value="C:Ku70:Ku80 complex"/>
    <property type="evidence" value="ECO:0007669"/>
    <property type="project" value="InterPro"/>
</dbReference>
<gene>
    <name evidence="20" type="ORF">LAFE_0H16138G</name>
</gene>
<keyword evidence="9" id="KW-0378">Hydrolase</keyword>
<dbReference type="CDD" id="cd00873">
    <property type="entry name" value="KU80"/>
    <property type="match status" value="1"/>
</dbReference>
<keyword evidence="15" id="KW-0234">DNA repair</keyword>
<dbReference type="InterPro" id="IPR005161">
    <property type="entry name" value="Ku_N"/>
</dbReference>
<dbReference type="AlphaFoldDB" id="A0A1G4ML97"/>
<dbReference type="Proteomes" id="UP000190831">
    <property type="component" value="Chromosome H"/>
</dbReference>
<dbReference type="Gene3D" id="2.40.290.10">
    <property type="match status" value="1"/>
</dbReference>
<dbReference type="SUPFAM" id="SSF53300">
    <property type="entry name" value="vWA-like"/>
    <property type="match status" value="1"/>
</dbReference>
<evidence type="ECO:0000256" key="10">
    <source>
        <dbReference type="ARBA" id="ARBA00022806"/>
    </source>
</evidence>
<evidence type="ECO:0000259" key="19">
    <source>
        <dbReference type="SMART" id="SM00559"/>
    </source>
</evidence>
<feature type="region of interest" description="Disordered" evidence="18">
    <location>
        <begin position="564"/>
        <end position="595"/>
    </location>
</feature>
<dbReference type="Pfam" id="PF03731">
    <property type="entry name" value="Ku_N"/>
    <property type="match status" value="1"/>
</dbReference>
<dbReference type="GO" id="GO:0000781">
    <property type="term" value="C:chromosome, telomeric region"/>
    <property type="evidence" value="ECO:0007669"/>
    <property type="project" value="UniProtKB-SubCell"/>
</dbReference>
<evidence type="ECO:0000256" key="18">
    <source>
        <dbReference type="SAM" id="MobiDB-lite"/>
    </source>
</evidence>
<keyword evidence="7" id="KW-0547">Nucleotide-binding</keyword>
<evidence type="ECO:0000256" key="2">
    <source>
        <dbReference type="ARBA" id="ARBA00004574"/>
    </source>
</evidence>
<feature type="domain" description="Ku" evidence="19">
    <location>
        <begin position="285"/>
        <end position="435"/>
    </location>
</feature>
<evidence type="ECO:0000256" key="3">
    <source>
        <dbReference type="ARBA" id="ARBA00007726"/>
    </source>
</evidence>
<evidence type="ECO:0000256" key="13">
    <source>
        <dbReference type="ARBA" id="ARBA00023125"/>
    </source>
</evidence>
<keyword evidence="11" id="KW-0067">ATP-binding</keyword>
<dbReference type="PANTHER" id="PTHR12604">
    <property type="entry name" value="KU AUTOANTIGEN DNA HELICASE"/>
    <property type="match status" value="1"/>
</dbReference>
<dbReference type="GO" id="GO:0042162">
    <property type="term" value="F:telomeric DNA binding"/>
    <property type="evidence" value="ECO:0007669"/>
    <property type="project" value="InterPro"/>
</dbReference>
<dbReference type="EMBL" id="LT598491">
    <property type="protein sequence ID" value="SCW04556.1"/>
    <property type="molecule type" value="Genomic_DNA"/>
</dbReference>
<evidence type="ECO:0000256" key="15">
    <source>
        <dbReference type="ARBA" id="ARBA00023204"/>
    </source>
</evidence>
<dbReference type="OrthoDB" id="30826at2759"/>
<evidence type="ECO:0000313" key="21">
    <source>
        <dbReference type="Proteomes" id="UP000190831"/>
    </source>
</evidence>
<dbReference type="GO" id="GO:0000723">
    <property type="term" value="P:telomere maintenance"/>
    <property type="evidence" value="ECO:0007669"/>
    <property type="project" value="InterPro"/>
</dbReference>
<evidence type="ECO:0000256" key="4">
    <source>
        <dbReference type="ARBA" id="ARBA00012551"/>
    </source>
</evidence>
<accession>A0A1G4ML97</accession>
<evidence type="ECO:0000256" key="16">
    <source>
        <dbReference type="ARBA" id="ARBA00023242"/>
    </source>
</evidence>
<dbReference type="GO" id="GO:0003684">
    <property type="term" value="F:damaged DNA binding"/>
    <property type="evidence" value="ECO:0007669"/>
    <property type="project" value="InterPro"/>
</dbReference>
<feature type="compositionally biased region" description="Acidic residues" evidence="18">
    <location>
        <begin position="572"/>
        <end position="582"/>
    </location>
</feature>
<comment type="similarity">
    <text evidence="3">Belongs to the ku80 family.</text>
</comment>
<proteinExistence type="inferred from homology"/>
<dbReference type="InterPro" id="IPR024193">
    <property type="entry name" value="Ku80"/>
</dbReference>
<organism evidence="20 21">
    <name type="scientific">Lachancea fermentati</name>
    <name type="common">Zygosaccharomyces fermentati</name>
    <dbReference type="NCBI Taxonomy" id="4955"/>
    <lineage>
        <taxon>Eukaryota</taxon>
        <taxon>Fungi</taxon>
        <taxon>Dikarya</taxon>
        <taxon>Ascomycota</taxon>
        <taxon>Saccharomycotina</taxon>
        <taxon>Saccharomycetes</taxon>
        <taxon>Saccharomycetales</taxon>
        <taxon>Saccharomycetaceae</taxon>
        <taxon>Lachancea</taxon>
    </lineage>
</organism>
<evidence type="ECO:0000256" key="17">
    <source>
        <dbReference type="ARBA" id="ARBA00031847"/>
    </source>
</evidence>
<dbReference type="InterPro" id="IPR006164">
    <property type="entry name" value="DNA_bd_Ku70/Ku80"/>
</dbReference>
<reference evidence="20 21" key="1">
    <citation type="submission" date="2016-03" db="EMBL/GenBank/DDBJ databases">
        <authorList>
            <person name="Devillers H."/>
        </authorList>
    </citation>
    <scope>NUCLEOTIDE SEQUENCE [LARGE SCALE GENOMIC DNA]</scope>
    <source>
        <strain evidence="20">CBS 6772</strain>
    </source>
</reference>
<evidence type="ECO:0000256" key="7">
    <source>
        <dbReference type="ARBA" id="ARBA00022741"/>
    </source>
</evidence>
<comment type="subcellular location">
    <subcellularLocation>
        <location evidence="2">Chromosome</location>
        <location evidence="2">Telomere</location>
    </subcellularLocation>
    <subcellularLocation>
        <location evidence="1">Nucleus</location>
    </subcellularLocation>
</comment>
<dbReference type="InterPro" id="IPR016194">
    <property type="entry name" value="SPOC-like_C_dom_sf"/>
</dbReference>
<dbReference type="GO" id="GO:0005524">
    <property type="term" value="F:ATP binding"/>
    <property type="evidence" value="ECO:0007669"/>
    <property type="project" value="UniProtKB-KW"/>
</dbReference>
<dbReference type="GO" id="GO:0006303">
    <property type="term" value="P:double-strand break repair via nonhomologous end joining"/>
    <property type="evidence" value="ECO:0007669"/>
    <property type="project" value="InterPro"/>
</dbReference>
<evidence type="ECO:0000256" key="6">
    <source>
        <dbReference type="ARBA" id="ARBA00022454"/>
    </source>
</evidence>
<protein>
    <recommendedName>
        <fullName evidence="5">ATP-dependent DNA helicase II subunit 2</fullName>
        <ecNumber evidence="4">3.6.4.12</ecNumber>
    </recommendedName>
    <alternativeName>
        <fullName evidence="17">ATP-dependent DNA helicase II subunit Ku80</fullName>
    </alternativeName>
</protein>
<keyword evidence="12" id="KW-0779">Telomere</keyword>
<evidence type="ECO:0000256" key="5">
    <source>
        <dbReference type="ARBA" id="ARBA00021792"/>
    </source>
</evidence>
<sequence>MASEATTFIVDVSKSMIENGHSDQARAYLEYTMLMKTRKQRKTDWTSCFLANCPLTKNNHETANVYEMLPLKAPINIHDVATLLQDFDNVVKYCLDAEEDSSSMVQCLLVASVSMRDQFNKRKVKKQIVVFTDDADGLDLSDEELSTLEQELDCRIIYVPCEPKREDRSISVWDKCVQCIQGSLKIPIVDLLKEISASRPSTIKPVRVFQGELRLGAPITETDAVCDDYQSLNIQVEGFPATKAVTSLNRKVVAKLDGKINDNVQSVVDYEVHNKKEENSDDFEMATVAKEYVTKAYRYGSDYVVLPPALEPDRIYRTEPSLDIRGFLDKENLPRCYLNSESTFIVAATKGGTRADYFALAALVDSMIKLNKLAIVRYVQKKNSEVQMCVACPLLVNQTKRSTDDNSSYTRALVLNRLPFAEDERTSDYPKLNRGNSSSNERADHLMSAFIDSMDLDSDESPTWYSTPFYEPIDSSPTELSTLPLPSVSKRYESDPLCIPSIGLHRQQQVLIEYIHQKIIKGCADFSLPDMPDDLRQKLTPSKMPKKELTQELKEVLDIKANNKDKSNALVDEQEEEAEEIPSLETLLARGRRDR</sequence>
<dbReference type="GO" id="GO:0006310">
    <property type="term" value="P:DNA recombination"/>
    <property type="evidence" value="ECO:0007669"/>
    <property type="project" value="UniProtKB-KW"/>
</dbReference>
<keyword evidence="14" id="KW-0233">DNA recombination</keyword>
<dbReference type="SMART" id="SM00559">
    <property type="entry name" value="Ku78"/>
    <property type="match status" value="1"/>
</dbReference>